<accession>A0AA88LH45</accession>
<evidence type="ECO:0000256" key="4">
    <source>
        <dbReference type="ARBA" id="ARBA00023274"/>
    </source>
</evidence>
<dbReference type="EMBL" id="JAVRJZ010000001">
    <property type="protein sequence ID" value="KAK2726719.1"/>
    <property type="molecule type" value="Genomic_DNA"/>
</dbReference>
<dbReference type="PANTHER" id="PTHR13014:SF3">
    <property type="entry name" value="LARGE RIBOSOMAL SUBUNIT PROTEIN ML65"/>
    <property type="match status" value="1"/>
</dbReference>
<dbReference type="EMBL" id="JAVRJZ010000001">
    <property type="protein sequence ID" value="KAK2726718.1"/>
    <property type="molecule type" value="Genomic_DNA"/>
</dbReference>
<dbReference type="GO" id="GO:0005762">
    <property type="term" value="C:mitochondrial large ribosomal subunit"/>
    <property type="evidence" value="ECO:0007669"/>
    <property type="project" value="TreeGrafter"/>
</dbReference>
<evidence type="ECO:0000256" key="3">
    <source>
        <dbReference type="ARBA" id="ARBA00023128"/>
    </source>
</evidence>
<dbReference type="GO" id="GO:0006412">
    <property type="term" value="P:translation"/>
    <property type="evidence" value="ECO:0007669"/>
    <property type="project" value="InterPro"/>
</dbReference>
<dbReference type="InterPro" id="IPR039982">
    <property type="entry name" value="Ribosomal_mL65"/>
</dbReference>
<comment type="caution">
    <text evidence="5">The sequence shown here is derived from an EMBL/GenBank/DDBJ whole genome shotgun (WGS) entry which is preliminary data.</text>
</comment>
<name>A0AA88LH45_ARTSF</name>
<evidence type="ECO:0000313" key="5">
    <source>
        <dbReference type="EMBL" id="KAK2726719.1"/>
    </source>
</evidence>
<sequence>MLTSRGRILLKPNGLPKLGCMESTSTPEPSPVYPEIRDISFRGRARLRAEAFANLVREKSSYEEKMMEINMPRIYGWTTYIIRPTKIVYNSEKFYKKITRTGMIQTENIPLHSHLDAINDLEKIKVRVIDTLEAELDYLKSVPLAERLPTEKDENLRTSKYIASVLSRALMLSAAEHDVDQVDIEEEPRCDTFWLVGGFHPPPIVKKCRTKYSPEWLRKEIDENEPVAFRFQYLGEPLIQLQSKHPLANSVGRDSAIAQEIEVPYCPYHPSSFELMKCRYYGTNVNATWPHASDKTFTTLSWLPFSCAYGKSGKNDIKEFSDNLAVVHGFGSMLAQACKLGFSPVNKITYPMTTQVIVGDGQYLSFYQYQLNTNVLDPLLLEENDPKNICWSTPMHRLYECVENGRIKGLDENVLLMLVNAFRVKSVQAHQELSPYFGDVKYISDLPDDEKRKSILSDFKEMYSNRPQHRRKRPEIYDWERIYKIYFETRPQDARRKWWAKDERISHQRYDIIRPRYVPRDMRDPPKRSRRGKGVVKVIDE</sequence>
<evidence type="ECO:0000256" key="1">
    <source>
        <dbReference type="ARBA" id="ARBA00004173"/>
    </source>
</evidence>
<gene>
    <name evidence="5" type="ORF">QYM36_007525</name>
</gene>
<dbReference type="PANTHER" id="PTHR13014">
    <property type="entry name" value="MITOCHONDRIAL 28S RIBOSOMAL PROTEIN S30/P52 PRO-APOTOTIC PROTEIN"/>
    <property type="match status" value="1"/>
</dbReference>
<proteinExistence type="predicted"/>
<protein>
    <submittedName>
        <fullName evidence="5">Uncharacterized protein</fullName>
    </submittedName>
</protein>
<comment type="subcellular location">
    <subcellularLocation>
        <location evidence="1">Mitochondrion</location>
    </subcellularLocation>
</comment>
<dbReference type="AlphaFoldDB" id="A0AA88LH45"/>
<evidence type="ECO:0000256" key="2">
    <source>
        <dbReference type="ARBA" id="ARBA00022980"/>
    </source>
</evidence>
<keyword evidence="2" id="KW-0689">Ribosomal protein</keyword>
<organism evidence="5 6">
    <name type="scientific">Artemia franciscana</name>
    <name type="common">Brine shrimp</name>
    <name type="synonym">Artemia sanfranciscana</name>
    <dbReference type="NCBI Taxonomy" id="6661"/>
    <lineage>
        <taxon>Eukaryota</taxon>
        <taxon>Metazoa</taxon>
        <taxon>Ecdysozoa</taxon>
        <taxon>Arthropoda</taxon>
        <taxon>Crustacea</taxon>
        <taxon>Branchiopoda</taxon>
        <taxon>Anostraca</taxon>
        <taxon>Artemiidae</taxon>
        <taxon>Artemia</taxon>
    </lineage>
</organism>
<dbReference type="Pfam" id="PF07147">
    <property type="entry name" value="PDCD9"/>
    <property type="match status" value="1"/>
</dbReference>
<keyword evidence="3" id="KW-0496">Mitochondrion</keyword>
<evidence type="ECO:0000313" key="6">
    <source>
        <dbReference type="Proteomes" id="UP001187531"/>
    </source>
</evidence>
<dbReference type="InterPro" id="IPR010793">
    <property type="entry name" value="Ribosomal_mL37/mL65"/>
</dbReference>
<dbReference type="Proteomes" id="UP001187531">
    <property type="component" value="Unassembled WGS sequence"/>
</dbReference>
<dbReference type="GO" id="GO:0003735">
    <property type="term" value="F:structural constituent of ribosome"/>
    <property type="evidence" value="ECO:0007669"/>
    <property type="project" value="InterPro"/>
</dbReference>
<reference evidence="5" key="1">
    <citation type="submission" date="2023-07" db="EMBL/GenBank/DDBJ databases">
        <title>Chromosome-level genome assembly of Artemia franciscana.</title>
        <authorList>
            <person name="Jo E."/>
        </authorList>
    </citation>
    <scope>NUCLEOTIDE SEQUENCE</scope>
    <source>
        <tissue evidence="5">Whole body</tissue>
    </source>
</reference>
<keyword evidence="6" id="KW-1185">Reference proteome</keyword>
<keyword evidence="4" id="KW-0687">Ribonucleoprotein</keyword>